<reference evidence="5" key="1">
    <citation type="journal article" date="2019" name="Int. J. Syst. Evol. Microbiol.">
        <title>The Global Catalogue of Microorganisms (GCM) 10K type strain sequencing project: providing services to taxonomists for standard genome sequencing and annotation.</title>
        <authorList>
            <consortium name="The Broad Institute Genomics Platform"/>
            <consortium name="The Broad Institute Genome Sequencing Center for Infectious Disease"/>
            <person name="Wu L."/>
            <person name="Ma J."/>
        </authorList>
    </citation>
    <scope>NUCLEOTIDE SEQUENCE [LARGE SCALE GENOMIC DNA]</scope>
    <source>
        <strain evidence="5">KCTC 42423</strain>
    </source>
</reference>
<dbReference type="RefSeq" id="WP_378254136.1">
    <property type="nucleotide sequence ID" value="NZ_JBHSJV010000001.1"/>
</dbReference>
<dbReference type="InterPro" id="IPR025295">
    <property type="entry name" value="eCIS_core_dom"/>
</dbReference>
<comment type="caution">
    <text evidence="4">The sequence shown here is derived from an EMBL/GenBank/DDBJ whole genome shotgun (WGS) entry which is preliminary data.</text>
</comment>
<feature type="compositionally biased region" description="Gly residues" evidence="2">
    <location>
        <begin position="820"/>
        <end position="830"/>
    </location>
</feature>
<name>A0ABW5ND10_9FLAO</name>
<dbReference type="EMBL" id="JBHULX010000048">
    <property type="protein sequence ID" value="MFD2593447.1"/>
    <property type="molecule type" value="Genomic_DNA"/>
</dbReference>
<keyword evidence="5" id="KW-1185">Reference proteome</keyword>
<proteinExistence type="predicted"/>
<evidence type="ECO:0000313" key="4">
    <source>
        <dbReference type="EMBL" id="MFD2593447.1"/>
    </source>
</evidence>
<feature type="domain" description="eCIS core" evidence="3">
    <location>
        <begin position="226"/>
        <end position="301"/>
    </location>
</feature>
<feature type="coiled-coil region" evidence="1">
    <location>
        <begin position="1101"/>
        <end position="1128"/>
    </location>
</feature>
<sequence length="1369" mass="151368">MFKATSHTSTTAGHQRPTHVLGEKETPFIQPKLSVGKSGDKYEVEADHMADQIVAKSNQQSPPFFSPVPTIQSREEQIQEKPLAASITTGIQLKETEEEIIQEKCEACEQEQVQKKEIIPPPVVQNKGEEEEALIQKKCEACEKEETVQKQEETNIVETNKSYEIESQKLMPIQKKCDCEEKAPVQRQELVTTDPNVIVSNALGALQSENSLESRLNNTKGKGGKLDKKTQEEMESGFGADFSNVNIHTDSTAIEMNKELGAQAFTNGNDIYFNEGKYNPDTTSGKHLLAHELTHTIQQGASSADTIQRFELPEFGVPDFVEDGLDTVSGLYDDTVDAVADGIYEVGETLGINDDVLEAYETVTEYAYTGMDYLYAGLDWLYSSAGEVARRLVESLGGVIMITSGGLIITFPKICPIEAEDFDIDIDAQEGEAKVPIFGIPIGPGVLTGEIGVKGVFDPAMNLQLGPFCLEGAQLVINPLSGNYTARGSVSATAAVSVGAEARAGLLGELSYIGVIVVGGVPVPIEIPLIGLEGGIAGLGRAIGIGEIEIGGNIGYSGGSFIAGAFEQLNLGLAGDLFLGAYGQMNILGENFCRLYWEPLAWHGDIGAFFNIAAGIVIGPSSSAYAYASASLGRFPFDQFDLILSRKGFSDDCPIKDKLCKLLEALHLLPSQNGGVWSDTGSYGPGSRLTGPLEVYEKTPPGRASGAECRGACGPDCETCTSHSTYRYTDPVSGETWEYTNFQDCDTHEGCREHDAAFDWAADKKGEIGKWAIIMPWHMAANIECTCDYPAGNCFAWVAGLPPYDGKMYFADTARKISGGGTGPGHGGTQPGNTPDCEGYTGGPPFGSDEVIGIPGGDFYHYSAAPVSGEFTVVPGYDRWTDYLTNCSAEAHAATGVPEPAIQYVTIVSGSDAALFIDTGQFNERHTTSVIYGVNYPYRHYNNHTAIPESCYTTFRLTIFTPDCSLSGGGATPSGDEQQDLERCDRHELPPEFCDDLYNRVIERFGNRDRDLEFDPDGPLEGHRFPDDAPIMERFRQSYNRLDSWNTYIATYHQDWFGEFTQTFQVEERRTEWMSAIKEETKEFKKRFRDIDNRDPEGERRRFEEGILQDYEERIDQMVQEIAQWYKTRSGSQESIEEIIERVHQEGTVLWRAAWRATILAVNRVLSRIWPPAKAALESWIGQEQGRHPNVDLSGSISDIDYIGSLARGFKSPSKQFVRFNPDNFDVDAFLVAPPLSKWAINFAPEKDEPDFIDKGRIWGRSSGIDRLISFADLAHTEFSTIEGYDQEEIFDVVLRTPPTPEQDRNRTGSDRLYEVREQLSPERYSELLQELQQAGLMMTDEEGRLLLREDLNEEEFNTFVQIIERYEQ</sequence>
<keyword evidence="1" id="KW-0175">Coiled coil</keyword>
<evidence type="ECO:0000259" key="3">
    <source>
        <dbReference type="Pfam" id="PF13699"/>
    </source>
</evidence>
<evidence type="ECO:0000256" key="2">
    <source>
        <dbReference type="SAM" id="MobiDB-lite"/>
    </source>
</evidence>
<evidence type="ECO:0000313" key="5">
    <source>
        <dbReference type="Proteomes" id="UP001597459"/>
    </source>
</evidence>
<dbReference type="Pfam" id="PF13699">
    <property type="entry name" value="eCIS_core"/>
    <property type="match status" value="1"/>
</dbReference>
<gene>
    <name evidence="4" type="ORF">ACFSTE_21600</name>
</gene>
<organism evidence="4 5">
    <name type="scientific">Aquimarina hainanensis</name>
    <dbReference type="NCBI Taxonomy" id="1578017"/>
    <lineage>
        <taxon>Bacteria</taxon>
        <taxon>Pseudomonadati</taxon>
        <taxon>Bacteroidota</taxon>
        <taxon>Flavobacteriia</taxon>
        <taxon>Flavobacteriales</taxon>
        <taxon>Flavobacteriaceae</taxon>
        <taxon>Aquimarina</taxon>
    </lineage>
</organism>
<dbReference type="Proteomes" id="UP001597459">
    <property type="component" value="Unassembled WGS sequence"/>
</dbReference>
<feature type="region of interest" description="Disordered" evidence="2">
    <location>
        <begin position="820"/>
        <end position="842"/>
    </location>
</feature>
<protein>
    <submittedName>
        <fullName evidence="4">DUF4157 domain-containing protein</fullName>
    </submittedName>
</protein>
<evidence type="ECO:0000256" key="1">
    <source>
        <dbReference type="SAM" id="Coils"/>
    </source>
</evidence>
<accession>A0ABW5ND10</accession>